<keyword evidence="6 12" id="KW-0472">Membrane</keyword>
<dbReference type="InterPro" id="IPR033177">
    <property type="entry name" value="PSD-B"/>
</dbReference>
<dbReference type="EMBL" id="SWLG01000001">
    <property type="protein sequence ID" value="TLS39321.1"/>
    <property type="molecule type" value="Genomic_DNA"/>
</dbReference>
<evidence type="ECO:0000256" key="6">
    <source>
        <dbReference type="ARBA" id="ARBA00023136"/>
    </source>
</evidence>
<comment type="PTM">
    <text evidence="12">Is synthesized initially as an inactive proenzyme. Formation of the active enzyme involves a self-maturation process in which the active site pyruvoyl group is generated from an internal serine residue via an autocatalytic post-translational modification. Two non-identical subunits are generated from the proenzyme in this reaction, and the pyruvate is formed at the N-terminus of the alpha chain, which is derived from the carboxyl end of the proenzyme. The autoendoproteolytic cleavage occurs by a canonical serine protease mechanism, in which the side chain hydroxyl group of the serine supplies its oxygen atom to form the C-terminus of the beta chain, while the remainder of the serine residue undergoes an oxidative deamination to produce ammonia and the pyruvoyl prosthetic group on the alpha chain. During this reaction, the Ser that is part of the protease active site of the proenzyme becomes the pyruvoyl prosthetic group, which constitutes an essential element of the active site of the mature decarboxylase.</text>
</comment>
<organism evidence="13 14">
    <name type="scientific">Exobacillus caeni</name>
    <dbReference type="NCBI Taxonomy" id="2574798"/>
    <lineage>
        <taxon>Bacteria</taxon>
        <taxon>Bacillati</taxon>
        <taxon>Bacillota</taxon>
        <taxon>Bacilli</taxon>
        <taxon>Bacillales</taxon>
        <taxon>Guptibacillaceae</taxon>
        <taxon>Exobacillus</taxon>
    </lineage>
</organism>
<keyword evidence="2 12" id="KW-1003">Cell membrane</keyword>
<dbReference type="PANTHER" id="PTHR10067">
    <property type="entry name" value="PHOSPHATIDYLSERINE DECARBOXYLASE"/>
    <property type="match status" value="1"/>
</dbReference>
<comment type="subunit">
    <text evidence="12">Heterodimer of a large membrane-associated beta subunit and a small pyruvoyl-containing alpha subunit.</text>
</comment>
<evidence type="ECO:0000313" key="14">
    <source>
        <dbReference type="Proteomes" id="UP000308230"/>
    </source>
</evidence>
<dbReference type="GO" id="GO:0004609">
    <property type="term" value="F:phosphatidylserine decarboxylase activity"/>
    <property type="evidence" value="ECO:0007669"/>
    <property type="project" value="UniProtKB-UniRule"/>
</dbReference>
<comment type="pathway">
    <text evidence="12">Phospholipid metabolism; phosphatidylethanolamine biosynthesis; phosphatidylethanolamine from CDP-diacylglycerol: step 2/2.</text>
</comment>
<feature type="active site" description="Charge relay system; for autoendoproteolytic cleavage activity" evidence="12">
    <location>
        <position position="226"/>
    </location>
</feature>
<comment type="catalytic activity">
    <reaction evidence="12">
        <text>a 1,2-diacyl-sn-glycero-3-phospho-L-serine + H(+) = a 1,2-diacyl-sn-glycero-3-phosphoethanolamine + CO2</text>
        <dbReference type="Rhea" id="RHEA:20828"/>
        <dbReference type="ChEBI" id="CHEBI:15378"/>
        <dbReference type="ChEBI" id="CHEBI:16526"/>
        <dbReference type="ChEBI" id="CHEBI:57262"/>
        <dbReference type="ChEBI" id="CHEBI:64612"/>
        <dbReference type="EC" id="4.1.1.65"/>
    </reaction>
</comment>
<dbReference type="InterPro" id="IPR033178">
    <property type="entry name" value="PSD_type1_pro"/>
</dbReference>
<keyword evidence="8 12" id="KW-0594">Phospholipid biosynthesis</keyword>
<gene>
    <name evidence="12" type="primary">psd</name>
    <name evidence="13" type="ORF">FCL54_03180</name>
</gene>
<feature type="chain" id="PRO_5024520687" description="Phosphatidylserine decarboxylase alpha chain" evidence="12">
    <location>
        <begin position="226"/>
        <end position="262"/>
    </location>
</feature>
<dbReference type="Proteomes" id="UP000308230">
    <property type="component" value="Unassembled WGS sequence"/>
</dbReference>
<feature type="chain" id="PRO_5024520688" description="Phosphatidylserine decarboxylase beta chain" evidence="12">
    <location>
        <begin position="1"/>
        <end position="225"/>
    </location>
</feature>
<evidence type="ECO:0000256" key="12">
    <source>
        <dbReference type="HAMAP-Rule" id="MF_00662"/>
    </source>
</evidence>
<keyword evidence="3 12" id="KW-0444">Lipid biosynthesis</keyword>
<dbReference type="PANTHER" id="PTHR10067:SF6">
    <property type="entry name" value="PHOSPHATIDYLSERINE DECARBOXYLASE PROENZYME, MITOCHONDRIAL"/>
    <property type="match status" value="1"/>
</dbReference>
<dbReference type="RefSeq" id="WP_138123049.1">
    <property type="nucleotide sequence ID" value="NZ_SWLG01000001.1"/>
</dbReference>
<dbReference type="GO" id="GO:0005886">
    <property type="term" value="C:plasma membrane"/>
    <property type="evidence" value="ECO:0007669"/>
    <property type="project" value="UniProtKB-SubCell"/>
</dbReference>
<evidence type="ECO:0000256" key="7">
    <source>
        <dbReference type="ARBA" id="ARBA00023145"/>
    </source>
</evidence>
<evidence type="ECO:0000256" key="3">
    <source>
        <dbReference type="ARBA" id="ARBA00022516"/>
    </source>
</evidence>
<comment type="caution">
    <text evidence="13">The sequence shown here is derived from an EMBL/GenBank/DDBJ whole genome shotgun (WGS) entry which is preliminary data.</text>
</comment>
<dbReference type="EC" id="4.1.1.65" evidence="12"/>
<dbReference type="AlphaFoldDB" id="A0A5R9F8F0"/>
<comment type="function">
    <text evidence="12">Catalyzes the formation of phosphatidylethanolamine (PtdEtn) from phosphatidylserine (PtdSer).</text>
</comment>
<keyword evidence="4 12" id="KW-0210">Decarboxylase</keyword>
<evidence type="ECO:0000256" key="2">
    <source>
        <dbReference type="ARBA" id="ARBA00022475"/>
    </source>
</evidence>
<feature type="active site" description="Charge relay system; for autoendoproteolytic cleavage activity" evidence="12">
    <location>
        <position position="142"/>
    </location>
</feature>
<evidence type="ECO:0000256" key="11">
    <source>
        <dbReference type="ARBA" id="ARBA00023317"/>
    </source>
</evidence>
<evidence type="ECO:0000256" key="1">
    <source>
        <dbReference type="ARBA" id="ARBA00005189"/>
    </source>
</evidence>
<comment type="subcellular location">
    <subcellularLocation>
        <location evidence="12">Cell membrane</location>
        <topology evidence="12">Peripheral membrane protein</topology>
    </subcellularLocation>
</comment>
<comment type="pathway">
    <text evidence="1">Lipid metabolism.</text>
</comment>
<feature type="active site" description="Charge relay system; for autoendoproteolytic cleavage activity" evidence="12">
    <location>
        <position position="86"/>
    </location>
</feature>
<feature type="active site" description="Schiff-base intermediate with substrate; via pyruvic acid; for decarboxylase activity" evidence="12">
    <location>
        <position position="226"/>
    </location>
</feature>
<keyword evidence="14" id="KW-1185">Reference proteome</keyword>
<feature type="modified residue" description="Pyruvic acid (Ser); by autocatalysis" evidence="12">
    <location>
        <position position="226"/>
    </location>
</feature>
<dbReference type="OrthoDB" id="9802030at2"/>
<comment type="similarity">
    <text evidence="12">Belongs to the phosphatidylserine decarboxylase family. PSD-B subfamily. Prokaryotic type I sub-subfamily.</text>
</comment>
<sequence length="262" mass="29816">MIKIFFRSFVELTGHPFSSMLLKKYTKSRWSKGLVKPFARAYNINEQEMEKPLQEFLSLHELFTRKLKEGARLVSQDEQELISPVDGKIELFGEITNDCRFHVKGQEYSIEEMLGSKEKAKKYERGVFFILYLSPSHYHRIHSPAGGMIKNSWKLGGKSFPVNRLGLKYGERPLSTNFRLITELERSSKSIAVVKVGALNVNSICTTYTETSLKKGEEIGYFSFGSTVVLLIEKDTIQVNNGLQPGQDIRVGNCLGTFLDED</sequence>
<evidence type="ECO:0000256" key="5">
    <source>
        <dbReference type="ARBA" id="ARBA00023098"/>
    </source>
</evidence>
<proteinExistence type="inferred from homology"/>
<protein>
    <recommendedName>
        <fullName evidence="12">Phosphatidylserine decarboxylase proenzyme</fullName>
        <ecNumber evidence="12">4.1.1.65</ecNumber>
    </recommendedName>
    <component>
        <recommendedName>
            <fullName evidence="12">Phosphatidylserine decarboxylase alpha chain</fullName>
        </recommendedName>
    </component>
    <component>
        <recommendedName>
            <fullName evidence="12">Phosphatidylserine decarboxylase beta chain</fullName>
        </recommendedName>
    </component>
</protein>
<dbReference type="UniPathway" id="UPA00558">
    <property type="reaction ID" value="UER00616"/>
</dbReference>
<dbReference type="InterPro" id="IPR003817">
    <property type="entry name" value="PS_Dcarbxylase"/>
</dbReference>
<keyword evidence="9 12" id="KW-0456">Lyase</keyword>
<dbReference type="Pfam" id="PF02666">
    <property type="entry name" value="PS_Dcarbxylase"/>
    <property type="match status" value="1"/>
</dbReference>
<evidence type="ECO:0000256" key="9">
    <source>
        <dbReference type="ARBA" id="ARBA00023239"/>
    </source>
</evidence>
<reference evidence="13 14" key="1">
    <citation type="submission" date="2019-04" db="EMBL/GenBank/DDBJ databases">
        <title>Bacillus caeni sp. nov., a bacterium isolated from mangrove sediment.</title>
        <authorList>
            <person name="Huang H."/>
            <person name="Mo K."/>
            <person name="Hu Y."/>
        </authorList>
    </citation>
    <scope>NUCLEOTIDE SEQUENCE [LARGE SCALE GENOMIC DNA]</scope>
    <source>
        <strain evidence="13 14">HB172195</strain>
    </source>
</reference>
<dbReference type="GO" id="GO:0006646">
    <property type="term" value="P:phosphatidylethanolamine biosynthetic process"/>
    <property type="evidence" value="ECO:0007669"/>
    <property type="project" value="UniProtKB-UniRule"/>
</dbReference>
<evidence type="ECO:0000256" key="4">
    <source>
        <dbReference type="ARBA" id="ARBA00022793"/>
    </source>
</evidence>
<dbReference type="NCBIfam" id="TIGR00163">
    <property type="entry name" value="PS_decarb"/>
    <property type="match status" value="1"/>
</dbReference>
<evidence type="ECO:0000313" key="13">
    <source>
        <dbReference type="EMBL" id="TLS39321.1"/>
    </source>
</evidence>
<dbReference type="HAMAP" id="MF_00662">
    <property type="entry name" value="PS_decarb_PSD_B_type1"/>
    <property type="match status" value="1"/>
</dbReference>
<keyword evidence="7 12" id="KW-0865">Zymogen</keyword>
<keyword evidence="11 12" id="KW-0670">Pyruvate</keyword>
<evidence type="ECO:0000256" key="10">
    <source>
        <dbReference type="ARBA" id="ARBA00023264"/>
    </source>
</evidence>
<feature type="site" description="Cleavage (non-hydrolytic); by autocatalysis" evidence="12">
    <location>
        <begin position="225"/>
        <end position="226"/>
    </location>
</feature>
<accession>A0A5R9F8F0</accession>
<evidence type="ECO:0000256" key="8">
    <source>
        <dbReference type="ARBA" id="ARBA00023209"/>
    </source>
</evidence>
<keyword evidence="10 12" id="KW-1208">Phospholipid metabolism</keyword>
<comment type="cofactor">
    <cofactor evidence="12">
        <name>pyruvate</name>
        <dbReference type="ChEBI" id="CHEBI:15361"/>
    </cofactor>
    <text evidence="12">Binds 1 pyruvoyl group covalently per subunit.</text>
</comment>
<dbReference type="NCBIfam" id="NF002853">
    <property type="entry name" value="PRK03140.1"/>
    <property type="match status" value="1"/>
</dbReference>
<name>A0A5R9F8F0_9BACL</name>
<keyword evidence="5 12" id="KW-0443">Lipid metabolism</keyword>